<evidence type="ECO:0000256" key="4">
    <source>
        <dbReference type="ARBA" id="ARBA00022840"/>
    </source>
</evidence>
<gene>
    <name evidence="8" type="ordered locus">BAnh1_03150</name>
</gene>
<evidence type="ECO:0000256" key="1">
    <source>
        <dbReference type="ARBA" id="ARBA00005417"/>
    </source>
</evidence>
<keyword evidence="5" id="KW-0864">Zinc transport</keyword>
<dbReference type="PROSITE" id="PS50893">
    <property type="entry name" value="ABC_TRANSPORTER_2"/>
    <property type="match status" value="1"/>
</dbReference>
<evidence type="ECO:0000256" key="3">
    <source>
        <dbReference type="ARBA" id="ARBA00022741"/>
    </source>
</evidence>
<evidence type="ECO:0000259" key="7">
    <source>
        <dbReference type="PROSITE" id="PS50893"/>
    </source>
</evidence>
<dbReference type="InterPro" id="IPR050153">
    <property type="entry name" value="Metal_Ion_Import_ABC"/>
</dbReference>
<dbReference type="GO" id="GO:0016887">
    <property type="term" value="F:ATP hydrolysis activity"/>
    <property type="evidence" value="ECO:0007669"/>
    <property type="project" value="InterPro"/>
</dbReference>
<dbReference type="AlphaFoldDB" id="M1NS73"/>
<sequence length="250" mass="27854">MSLHFNDVTLGYAGTIAIKGFSAKLDAGSLIAVIGDNGSGKSTLLKAIAGVIKPVSGKITKPKKSRVAYLAQQSDIDKTFPIDVETLVKMGLWPLCGLWKSQRPYQSKIQDALEKVRLVAQANYPLDTLSSGQLQRALFARIIVQDSNIILLDEPFNGVDLNTKKDLLLLIRRWQQQGRTIFIALHDPLIVKEHFSRVIHIDKRCAVYEKTAQFLDAGNHHFLPSFMPNFSWVNLQKQYLLANISGRIGS</sequence>
<evidence type="ECO:0000256" key="5">
    <source>
        <dbReference type="ARBA" id="ARBA00022906"/>
    </source>
</evidence>
<dbReference type="SUPFAM" id="SSF52540">
    <property type="entry name" value="P-loop containing nucleoside triphosphate hydrolases"/>
    <property type="match status" value="1"/>
</dbReference>
<dbReference type="RefSeq" id="WP_015397707.1">
    <property type="nucleotide sequence ID" value="NC_020300.1"/>
</dbReference>
<dbReference type="InterPro" id="IPR027417">
    <property type="entry name" value="P-loop_NTPase"/>
</dbReference>
<feature type="domain" description="ABC transporter" evidence="7">
    <location>
        <begin position="3"/>
        <end position="228"/>
    </location>
</feature>
<dbReference type="STRING" id="1094489.BAnh1_03150"/>
<accession>M1NS73</accession>
<organism evidence="8 9">
    <name type="scientific">Bartonella australis (strain Aust/NH1)</name>
    <dbReference type="NCBI Taxonomy" id="1094489"/>
    <lineage>
        <taxon>Bacteria</taxon>
        <taxon>Pseudomonadati</taxon>
        <taxon>Pseudomonadota</taxon>
        <taxon>Alphaproteobacteria</taxon>
        <taxon>Hyphomicrobiales</taxon>
        <taxon>Bartonellaceae</taxon>
        <taxon>Bartonella</taxon>
    </lineage>
</organism>
<dbReference type="KEGG" id="baus:BAnh1_03150"/>
<keyword evidence="5" id="KW-0862">Zinc</keyword>
<comment type="similarity">
    <text evidence="1">Belongs to the ABC transporter superfamily.</text>
</comment>
<dbReference type="CDD" id="cd03235">
    <property type="entry name" value="ABC_Metallic_Cations"/>
    <property type="match status" value="1"/>
</dbReference>
<dbReference type="Gene3D" id="3.40.50.300">
    <property type="entry name" value="P-loop containing nucleotide triphosphate hydrolases"/>
    <property type="match status" value="1"/>
</dbReference>
<dbReference type="SMART" id="SM00382">
    <property type="entry name" value="AAA"/>
    <property type="match status" value="1"/>
</dbReference>
<keyword evidence="3" id="KW-0547">Nucleotide-binding</keyword>
<dbReference type="InterPro" id="IPR003593">
    <property type="entry name" value="AAA+_ATPase"/>
</dbReference>
<dbReference type="OrthoDB" id="9806726at2"/>
<keyword evidence="2" id="KW-0813">Transport</keyword>
<dbReference type="eggNOG" id="COG1121">
    <property type="taxonomic scope" value="Bacteria"/>
</dbReference>
<reference evidence="8 9" key="1">
    <citation type="journal article" date="2013" name="PLoS Genet.">
        <title>A gene transfer agent and a dynamic repertoire of secretion systems hold the keys to the explosive radiation of the emerging pathogen Bartonella.</title>
        <authorList>
            <person name="Guy L."/>
            <person name="Nystedt B."/>
            <person name="Toft C."/>
            <person name="Zaremba-Niedzwiedzka K."/>
            <person name="Berglund E.C."/>
            <person name="Granberg F."/>
            <person name="Naslund K."/>
            <person name="Eriksson A.S."/>
            <person name="Andersson S.G."/>
        </authorList>
    </citation>
    <scope>NUCLEOTIDE SEQUENCE [LARGE SCALE GENOMIC DNA]</scope>
    <source>
        <strain evidence="8 9">Aust/NH1</strain>
    </source>
</reference>
<dbReference type="HOGENOM" id="CLU_000604_1_11_5"/>
<dbReference type="Pfam" id="PF00005">
    <property type="entry name" value="ABC_tran"/>
    <property type="match status" value="1"/>
</dbReference>
<dbReference type="PROSITE" id="PS00211">
    <property type="entry name" value="ABC_TRANSPORTER_1"/>
    <property type="match status" value="1"/>
</dbReference>
<dbReference type="PANTHER" id="PTHR42734">
    <property type="entry name" value="METAL TRANSPORT SYSTEM ATP-BINDING PROTEIN TM_0124-RELATED"/>
    <property type="match status" value="1"/>
</dbReference>
<keyword evidence="6" id="KW-0406">Ion transport</keyword>
<dbReference type="Proteomes" id="UP000011729">
    <property type="component" value="Chromosome"/>
</dbReference>
<proteinExistence type="inferred from homology"/>
<dbReference type="EMBL" id="CP003123">
    <property type="protein sequence ID" value="AGF74198.1"/>
    <property type="molecule type" value="Genomic_DNA"/>
</dbReference>
<dbReference type="InterPro" id="IPR003439">
    <property type="entry name" value="ABC_transporter-like_ATP-bd"/>
</dbReference>
<name>M1NS73_BARAA</name>
<dbReference type="PATRIC" id="fig|1094489.3.peg.394"/>
<keyword evidence="9" id="KW-1185">Reference proteome</keyword>
<protein>
    <submittedName>
        <fullName evidence="8">ABC transporter, ATP-binding protein</fullName>
    </submittedName>
</protein>
<dbReference type="InterPro" id="IPR017871">
    <property type="entry name" value="ABC_transporter-like_CS"/>
</dbReference>
<evidence type="ECO:0000256" key="2">
    <source>
        <dbReference type="ARBA" id="ARBA00022448"/>
    </source>
</evidence>
<dbReference type="GO" id="GO:0006829">
    <property type="term" value="P:zinc ion transport"/>
    <property type="evidence" value="ECO:0007669"/>
    <property type="project" value="UniProtKB-KW"/>
</dbReference>
<evidence type="ECO:0000256" key="6">
    <source>
        <dbReference type="ARBA" id="ARBA00023065"/>
    </source>
</evidence>
<evidence type="ECO:0000313" key="8">
    <source>
        <dbReference type="EMBL" id="AGF74198.1"/>
    </source>
</evidence>
<evidence type="ECO:0000313" key="9">
    <source>
        <dbReference type="Proteomes" id="UP000011729"/>
    </source>
</evidence>
<dbReference type="PANTHER" id="PTHR42734:SF5">
    <property type="entry name" value="IRON TRANSPORT SYSTEM ATP-BINDING PROTEIN HI_0361-RELATED"/>
    <property type="match status" value="1"/>
</dbReference>
<dbReference type="GO" id="GO:0005524">
    <property type="term" value="F:ATP binding"/>
    <property type="evidence" value="ECO:0007669"/>
    <property type="project" value="UniProtKB-KW"/>
</dbReference>
<keyword evidence="4 8" id="KW-0067">ATP-binding</keyword>